<proteinExistence type="predicted"/>
<gene>
    <name evidence="3" type="primary">RLK1_0</name>
    <name evidence="3" type="ORF">g.128044</name>
</gene>
<keyword evidence="3" id="KW-0808">Transferase</keyword>
<dbReference type="PANTHER" id="PTHR47976">
    <property type="entry name" value="G-TYPE LECTIN S-RECEPTOR-LIKE SERINE/THREONINE-PROTEIN KINASE SD2-5"/>
    <property type="match status" value="1"/>
</dbReference>
<dbReference type="AlphaFoldDB" id="A0A1D1YQR8"/>
<accession>A0A1D1YQR8</accession>
<evidence type="ECO:0000313" key="3">
    <source>
        <dbReference type="EMBL" id="JAT56964.1"/>
    </source>
</evidence>
<dbReference type="InterPro" id="IPR003609">
    <property type="entry name" value="Pan_app"/>
</dbReference>
<dbReference type="EMBL" id="GDJX01010972">
    <property type="protein sequence ID" value="JAT56964.1"/>
    <property type="molecule type" value="Transcribed_RNA"/>
</dbReference>
<sequence length="129" mass="14274">YVYPRNGTTTQMLTCECPPQYSFVDPDQRYKGCKPDFAPHCCLLDGGKMGSADQFQIVPRPNINWPFSDYEHLTPMDKDQCSTACLNDCFCAVAIHGGIGCWKKKLPLSNGRLDKGDVGIALLKLPKGT</sequence>
<keyword evidence="3" id="KW-0418">Kinase</keyword>
<feature type="non-terminal residue" evidence="3">
    <location>
        <position position="1"/>
    </location>
</feature>
<dbReference type="InterPro" id="IPR051343">
    <property type="entry name" value="G-type_lectin_kinases/EP1-like"/>
</dbReference>
<keyword evidence="3" id="KW-0675">Receptor</keyword>
<keyword evidence="1" id="KW-0732">Signal</keyword>
<dbReference type="PANTHER" id="PTHR47976:SF108">
    <property type="entry name" value="G-TYPE LECTIN S-RECEPTOR-LIKE SERINE_THREONINE-PROTEIN KINASE LECRK1"/>
    <property type="match status" value="1"/>
</dbReference>
<evidence type="ECO:0000259" key="2">
    <source>
        <dbReference type="Pfam" id="PF08276"/>
    </source>
</evidence>
<feature type="domain" description="Apple" evidence="2">
    <location>
        <begin position="51"/>
        <end position="104"/>
    </location>
</feature>
<protein>
    <submittedName>
        <fullName evidence="3">G-type lectin S-receptor-like serine/threonine-protein kinase RLK1</fullName>
    </submittedName>
</protein>
<organism evidence="3">
    <name type="scientific">Anthurium amnicola</name>
    <dbReference type="NCBI Taxonomy" id="1678845"/>
    <lineage>
        <taxon>Eukaryota</taxon>
        <taxon>Viridiplantae</taxon>
        <taxon>Streptophyta</taxon>
        <taxon>Embryophyta</taxon>
        <taxon>Tracheophyta</taxon>
        <taxon>Spermatophyta</taxon>
        <taxon>Magnoliopsida</taxon>
        <taxon>Liliopsida</taxon>
        <taxon>Araceae</taxon>
        <taxon>Pothoideae</taxon>
        <taxon>Potheae</taxon>
        <taxon>Anthurium</taxon>
    </lineage>
</organism>
<dbReference type="Pfam" id="PF08276">
    <property type="entry name" value="PAN_2"/>
    <property type="match status" value="1"/>
</dbReference>
<reference evidence="3" key="1">
    <citation type="submission" date="2015-07" db="EMBL/GenBank/DDBJ databases">
        <title>Transcriptome Assembly of Anthurium amnicola.</title>
        <authorList>
            <person name="Suzuki J."/>
        </authorList>
    </citation>
    <scope>NUCLEOTIDE SEQUENCE</scope>
</reference>
<dbReference type="GO" id="GO:0030246">
    <property type="term" value="F:carbohydrate binding"/>
    <property type="evidence" value="ECO:0007669"/>
    <property type="project" value="UniProtKB-KW"/>
</dbReference>
<dbReference type="GO" id="GO:0016301">
    <property type="term" value="F:kinase activity"/>
    <property type="evidence" value="ECO:0007669"/>
    <property type="project" value="UniProtKB-KW"/>
</dbReference>
<evidence type="ECO:0000256" key="1">
    <source>
        <dbReference type="ARBA" id="ARBA00022729"/>
    </source>
</evidence>
<keyword evidence="3" id="KW-0430">Lectin</keyword>
<name>A0A1D1YQR8_9ARAE</name>